<dbReference type="Gramene" id="Mp8g14460.1">
    <property type="protein sequence ID" value="Mp8g14460.1.cds"/>
    <property type="gene ID" value="Mp8g14460"/>
</dbReference>
<protein>
    <submittedName>
        <fullName evidence="2">Uncharacterized protein</fullName>
    </submittedName>
</protein>
<feature type="region of interest" description="Disordered" evidence="1">
    <location>
        <begin position="1"/>
        <end position="35"/>
    </location>
</feature>
<dbReference type="AlphaFoldDB" id="A0A2R6XI03"/>
<gene>
    <name evidence="2" type="ORF">MARPO_0013s0002</name>
</gene>
<name>A0A2R6XI03_MARPO</name>
<dbReference type="EMBL" id="KZ772685">
    <property type="protein sequence ID" value="PTQ45735.1"/>
    <property type="molecule type" value="Genomic_DNA"/>
</dbReference>
<sequence length="59" mass="6886">MGLSEHSYQARGGQELRGSRQTTQRKGRSLLMDFRPHGHEIMNRIDTARLRVMSFDKKI</sequence>
<evidence type="ECO:0000313" key="3">
    <source>
        <dbReference type="Proteomes" id="UP000244005"/>
    </source>
</evidence>
<proteinExistence type="predicted"/>
<evidence type="ECO:0000256" key="1">
    <source>
        <dbReference type="SAM" id="MobiDB-lite"/>
    </source>
</evidence>
<organism evidence="2 3">
    <name type="scientific">Marchantia polymorpha</name>
    <name type="common">Common liverwort</name>
    <name type="synonym">Marchantia aquatica</name>
    <dbReference type="NCBI Taxonomy" id="3197"/>
    <lineage>
        <taxon>Eukaryota</taxon>
        <taxon>Viridiplantae</taxon>
        <taxon>Streptophyta</taxon>
        <taxon>Embryophyta</taxon>
        <taxon>Marchantiophyta</taxon>
        <taxon>Marchantiopsida</taxon>
        <taxon>Marchantiidae</taxon>
        <taxon>Marchantiales</taxon>
        <taxon>Marchantiaceae</taxon>
        <taxon>Marchantia</taxon>
    </lineage>
</organism>
<evidence type="ECO:0000313" key="2">
    <source>
        <dbReference type="EMBL" id="PTQ45735.1"/>
    </source>
</evidence>
<keyword evidence="3" id="KW-1185">Reference proteome</keyword>
<accession>A0A2R6XI03</accession>
<reference evidence="3" key="1">
    <citation type="journal article" date="2017" name="Cell">
        <title>Insights into land plant evolution garnered from the Marchantia polymorpha genome.</title>
        <authorList>
            <person name="Bowman J.L."/>
            <person name="Kohchi T."/>
            <person name="Yamato K.T."/>
            <person name="Jenkins J."/>
            <person name="Shu S."/>
            <person name="Ishizaki K."/>
            <person name="Yamaoka S."/>
            <person name="Nishihama R."/>
            <person name="Nakamura Y."/>
            <person name="Berger F."/>
            <person name="Adam C."/>
            <person name="Aki S.S."/>
            <person name="Althoff F."/>
            <person name="Araki T."/>
            <person name="Arteaga-Vazquez M.A."/>
            <person name="Balasubrmanian S."/>
            <person name="Barry K."/>
            <person name="Bauer D."/>
            <person name="Boehm C.R."/>
            <person name="Briginshaw L."/>
            <person name="Caballero-Perez J."/>
            <person name="Catarino B."/>
            <person name="Chen F."/>
            <person name="Chiyoda S."/>
            <person name="Chovatia M."/>
            <person name="Davies K.M."/>
            <person name="Delmans M."/>
            <person name="Demura T."/>
            <person name="Dierschke T."/>
            <person name="Dolan L."/>
            <person name="Dorantes-Acosta A.E."/>
            <person name="Eklund D.M."/>
            <person name="Florent S.N."/>
            <person name="Flores-Sandoval E."/>
            <person name="Fujiyama A."/>
            <person name="Fukuzawa H."/>
            <person name="Galik B."/>
            <person name="Grimanelli D."/>
            <person name="Grimwood J."/>
            <person name="Grossniklaus U."/>
            <person name="Hamada T."/>
            <person name="Haseloff J."/>
            <person name="Hetherington A.J."/>
            <person name="Higo A."/>
            <person name="Hirakawa Y."/>
            <person name="Hundley H.N."/>
            <person name="Ikeda Y."/>
            <person name="Inoue K."/>
            <person name="Inoue S.I."/>
            <person name="Ishida S."/>
            <person name="Jia Q."/>
            <person name="Kakita M."/>
            <person name="Kanazawa T."/>
            <person name="Kawai Y."/>
            <person name="Kawashima T."/>
            <person name="Kennedy M."/>
            <person name="Kinose K."/>
            <person name="Kinoshita T."/>
            <person name="Kohara Y."/>
            <person name="Koide E."/>
            <person name="Komatsu K."/>
            <person name="Kopischke S."/>
            <person name="Kubo M."/>
            <person name="Kyozuka J."/>
            <person name="Lagercrantz U."/>
            <person name="Lin S.S."/>
            <person name="Lindquist E."/>
            <person name="Lipzen A.M."/>
            <person name="Lu C.W."/>
            <person name="De Luna E."/>
            <person name="Martienssen R.A."/>
            <person name="Minamino N."/>
            <person name="Mizutani M."/>
            <person name="Mizutani M."/>
            <person name="Mochizuki N."/>
            <person name="Monte I."/>
            <person name="Mosher R."/>
            <person name="Nagasaki H."/>
            <person name="Nakagami H."/>
            <person name="Naramoto S."/>
            <person name="Nishitani K."/>
            <person name="Ohtani M."/>
            <person name="Okamoto T."/>
            <person name="Okumura M."/>
            <person name="Phillips J."/>
            <person name="Pollak B."/>
            <person name="Reinders A."/>
            <person name="Rovekamp M."/>
            <person name="Sano R."/>
            <person name="Sawa S."/>
            <person name="Schmid M.W."/>
            <person name="Shirakawa M."/>
            <person name="Solano R."/>
            <person name="Spunde A."/>
            <person name="Suetsugu N."/>
            <person name="Sugano S."/>
            <person name="Sugiyama A."/>
            <person name="Sun R."/>
            <person name="Suzuki Y."/>
            <person name="Takenaka M."/>
            <person name="Takezawa D."/>
            <person name="Tomogane H."/>
            <person name="Tsuzuki M."/>
            <person name="Ueda T."/>
            <person name="Umeda M."/>
            <person name="Ward J.M."/>
            <person name="Watanabe Y."/>
            <person name="Yazaki K."/>
            <person name="Yokoyama R."/>
            <person name="Yoshitake Y."/>
            <person name="Yotsui I."/>
            <person name="Zachgo S."/>
            <person name="Schmutz J."/>
        </authorList>
    </citation>
    <scope>NUCLEOTIDE SEQUENCE [LARGE SCALE GENOMIC DNA]</scope>
    <source>
        <strain evidence="3">Tak-1</strain>
    </source>
</reference>
<dbReference type="Proteomes" id="UP000244005">
    <property type="component" value="Unassembled WGS sequence"/>
</dbReference>